<gene>
    <name evidence="2" type="ORF">K9V48_22075</name>
</gene>
<sequence length="488" mass="56544">MGQVVFRWLNRSIFFIFMCVVSIIVGLNIFYSRGYHSLELKTPTLFNGITLIGALNVIAVVLIYRNKIISFINKIPKPYFIVTLLLVSVLLQFTSVRLLSVNLTWDFGTIVSSAKLLLENNELSNYFVMYPNNILLACILAVVGKFSTPDLFSFQVFNIMIITLSQYLIYRITSKVAGYAIGIVSLFMGVFLFPYIFYAPIVYTDTVSLIFLLLPLNMLIDKNGNLDSRLSIILIASVLFSFGMILKGSLIIFIIALSIVLFLFLQRWKKLYFILPFIVLLLVKTGFNYYIYENEIVDKKQVDRYSFPVTHWLVMAQNGERYGKFATEDFHWTHDLLEKNSREEVKQIHLNELKKRITEKGWIGNLHYNIQKLAHTWTDGTYYSLNKLKRQPVEPENFNRLVDFKSGDLLQGFVRIQHFILLAGLLFIVKLKKRNEMITFAMLSVIGFFLFFLIWETRSRYLVSLTPLLIIVSCIGYFGINKKESSIE</sequence>
<organism evidence="2 3">
    <name type="scientific">Metabacillus rhizolycopersici</name>
    <dbReference type="NCBI Taxonomy" id="2875709"/>
    <lineage>
        <taxon>Bacteria</taxon>
        <taxon>Bacillati</taxon>
        <taxon>Bacillota</taxon>
        <taxon>Bacilli</taxon>
        <taxon>Bacillales</taxon>
        <taxon>Bacillaceae</taxon>
        <taxon>Metabacillus</taxon>
    </lineage>
</organism>
<feature type="transmembrane region" description="Helical" evidence="1">
    <location>
        <begin position="123"/>
        <end position="144"/>
    </location>
</feature>
<feature type="transmembrane region" description="Helical" evidence="1">
    <location>
        <begin position="12"/>
        <end position="32"/>
    </location>
</feature>
<accession>A0ABS7UX89</accession>
<feature type="transmembrane region" description="Helical" evidence="1">
    <location>
        <begin position="78"/>
        <end position="103"/>
    </location>
</feature>
<evidence type="ECO:0000256" key="1">
    <source>
        <dbReference type="SAM" id="Phobius"/>
    </source>
</evidence>
<feature type="transmembrane region" description="Helical" evidence="1">
    <location>
        <begin position="461"/>
        <end position="480"/>
    </location>
</feature>
<dbReference type="RefSeq" id="WP_224141299.1">
    <property type="nucleotide sequence ID" value="NZ_JAIQUM010000071.1"/>
</dbReference>
<keyword evidence="3" id="KW-1185">Reference proteome</keyword>
<feature type="transmembrane region" description="Helical" evidence="1">
    <location>
        <begin position="151"/>
        <end position="170"/>
    </location>
</feature>
<keyword evidence="1" id="KW-0472">Membrane</keyword>
<dbReference type="EMBL" id="JAIQUM010000071">
    <property type="protein sequence ID" value="MBZ5752854.1"/>
    <property type="molecule type" value="Genomic_DNA"/>
</dbReference>
<comment type="caution">
    <text evidence="2">The sequence shown here is derived from an EMBL/GenBank/DDBJ whole genome shotgun (WGS) entry which is preliminary data.</text>
</comment>
<evidence type="ECO:0000313" key="2">
    <source>
        <dbReference type="EMBL" id="MBZ5752854.1"/>
    </source>
</evidence>
<feature type="transmembrane region" description="Helical" evidence="1">
    <location>
        <begin position="176"/>
        <end position="195"/>
    </location>
</feature>
<feature type="transmembrane region" description="Helical" evidence="1">
    <location>
        <begin position="232"/>
        <end position="265"/>
    </location>
</feature>
<evidence type="ECO:0000313" key="3">
    <source>
        <dbReference type="Proteomes" id="UP001165287"/>
    </source>
</evidence>
<feature type="transmembrane region" description="Helical" evidence="1">
    <location>
        <begin position="409"/>
        <end position="429"/>
    </location>
</feature>
<reference evidence="2" key="1">
    <citation type="submission" date="2024-05" db="EMBL/GenBank/DDBJ databases">
        <title>Metabacillus sp. nov., isolated from the rhizosphere soil of tomato plants.</title>
        <authorList>
            <person name="Ma R."/>
        </authorList>
    </citation>
    <scope>NUCLEOTIDE SEQUENCE</scope>
    <source>
        <strain evidence="2">DBTR6</strain>
    </source>
</reference>
<name>A0ABS7UX89_9BACI</name>
<evidence type="ECO:0008006" key="4">
    <source>
        <dbReference type="Google" id="ProtNLM"/>
    </source>
</evidence>
<feature type="transmembrane region" description="Helical" evidence="1">
    <location>
        <begin position="272"/>
        <end position="292"/>
    </location>
</feature>
<feature type="transmembrane region" description="Helical" evidence="1">
    <location>
        <begin position="202"/>
        <end position="220"/>
    </location>
</feature>
<feature type="transmembrane region" description="Helical" evidence="1">
    <location>
        <begin position="436"/>
        <end position="455"/>
    </location>
</feature>
<keyword evidence="1" id="KW-1133">Transmembrane helix</keyword>
<dbReference type="Proteomes" id="UP001165287">
    <property type="component" value="Unassembled WGS sequence"/>
</dbReference>
<protein>
    <recommendedName>
        <fullName evidence="4">Glycosyltransferase RgtA/B/C/D-like domain-containing protein</fullName>
    </recommendedName>
</protein>
<feature type="transmembrane region" description="Helical" evidence="1">
    <location>
        <begin position="44"/>
        <end position="66"/>
    </location>
</feature>
<proteinExistence type="predicted"/>
<keyword evidence="1" id="KW-0812">Transmembrane</keyword>